<evidence type="ECO:0000256" key="4">
    <source>
        <dbReference type="SAM" id="SignalP"/>
    </source>
</evidence>
<dbReference type="InterPro" id="IPR000618">
    <property type="entry name" value="Insect_cuticle"/>
</dbReference>
<dbReference type="Pfam" id="PF00379">
    <property type="entry name" value="Chitin_bind_4"/>
    <property type="match status" value="1"/>
</dbReference>
<evidence type="ECO:0008006" key="7">
    <source>
        <dbReference type="Google" id="ProtNLM"/>
    </source>
</evidence>
<dbReference type="GO" id="GO:0062129">
    <property type="term" value="C:chitin-based extracellular matrix"/>
    <property type="evidence" value="ECO:0007669"/>
    <property type="project" value="TreeGrafter"/>
</dbReference>
<dbReference type="AlphaFoldDB" id="A0A1V9XPC5"/>
<dbReference type="PROSITE" id="PS51155">
    <property type="entry name" value="CHIT_BIND_RR_2"/>
    <property type="match status" value="1"/>
</dbReference>
<dbReference type="STRING" id="418985.A0A1V9XPC5"/>
<dbReference type="PROSITE" id="PS00233">
    <property type="entry name" value="CHIT_BIND_RR_1"/>
    <property type="match status" value="1"/>
</dbReference>
<gene>
    <name evidence="5" type="ORF">BIW11_08486</name>
</gene>
<evidence type="ECO:0000256" key="3">
    <source>
        <dbReference type="SAM" id="MobiDB-lite"/>
    </source>
</evidence>
<comment type="caution">
    <text evidence="5">The sequence shown here is derived from an EMBL/GenBank/DDBJ whole genome shotgun (WGS) entry which is preliminary data.</text>
</comment>
<dbReference type="GO" id="GO:0008010">
    <property type="term" value="F:structural constituent of chitin-based larval cuticle"/>
    <property type="evidence" value="ECO:0007669"/>
    <property type="project" value="TreeGrafter"/>
</dbReference>
<dbReference type="Proteomes" id="UP000192247">
    <property type="component" value="Unassembled WGS sequence"/>
</dbReference>
<proteinExistence type="predicted"/>
<name>A0A1V9XPC5_9ACAR</name>
<keyword evidence="6" id="KW-1185">Reference proteome</keyword>
<feature type="signal peptide" evidence="4">
    <location>
        <begin position="1"/>
        <end position="28"/>
    </location>
</feature>
<organism evidence="5 6">
    <name type="scientific">Tropilaelaps mercedesae</name>
    <dbReference type="NCBI Taxonomy" id="418985"/>
    <lineage>
        <taxon>Eukaryota</taxon>
        <taxon>Metazoa</taxon>
        <taxon>Ecdysozoa</taxon>
        <taxon>Arthropoda</taxon>
        <taxon>Chelicerata</taxon>
        <taxon>Arachnida</taxon>
        <taxon>Acari</taxon>
        <taxon>Parasitiformes</taxon>
        <taxon>Mesostigmata</taxon>
        <taxon>Gamasina</taxon>
        <taxon>Dermanyssoidea</taxon>
        <taxon>Laelapidae</taxon>
        <taxon>Tropilaelaps</taxon>
    </lineage>
</organism>
<sequence>MNISVSTHQYQLQLVLIVIVAVLSACQAVPASRSQWSTPVVRAAPAFDGDLFVPTVQNPVREANAGFGGNTIQNSNNSPEGGIYSFAYDVQGEDGGHSHQESRDSKGTVTGRYTIALADGRRRVVEYIADEKGFRARVDTNEPGTNNRAPASVEWNSTVTQPPVVIQPSGGRQAPNHQKQASAPTDPPKPSTHISARPAFAGSQVAVIPIAVIPDAMDEPRTPHHPPRGFEPPTPESRIHLAPPRPINVPWGSPVAFSMAPWGSYLNGYPSDIVNIQAPYPIVKKK</sequence>
<protein>
    <recommendedName>
        <fullName evidence="7">Cuticle protein 10.9-like</fullName>
    </recommendedName>
</protein>
<dbReference type="InterPro" id="IPR050468">
    <property type="entry name" value="Cuticle_Struct_Prot"/>
</dbReference>
<feature type="region of interest" description="Disordered" evidence="3">
    <location>
        <begin position="138"/>
        <end position="198"/>
    </location>
</feature>
<dbReference type="PANTHER" id="PTHR10380">
    <property type="entry name" value="CUTICLE PROTEIN"/>
    <property type="match status" value="1"/>
</dbReference>
<keyword evidence="1 2" id="KW-0193">Cuticle</keyword>
<feature type="chain" id="PRO_5012641840" description="Cuticle protein 10.9-like" evidence="4">
    <location>
        <begin position="29"/>
        <end position="286"/>
    </location>
</feature>
<evidence type="ECO:0000256" key="1">
    <source>
        <dbReference type="ARBA" id="ARBA00022460"/>
    </source>
</evidence>
<accession>A0A1V9XPC5</accession>
<evidence type="ECO:0000256" key="2">
    <source>
        <dbReference type="PROSITE-ProRule" id="PRU00497"/>
    </source>
</evidence>
<dbReference type="InterPro" id="IPR031311">
    <property type="entry name" value="CHIT_BIND_RR_consensus"/>
</dbReference>
<evidence type="ECO:0000313" key="6">
    <source>
        <dbReference type="Proteomes" id="UP000192247"/>
    </source>
</evidence>
<reference evidence="5 6" key="1">
    <citation type="journal article" date="2017" name="Gigascience">
        <title>Draft genome of the honey bee ectoparasitic mite, Tropilaelaps mercedesae, is shaped by the parasitic life history.</title>
        <authorList>
            <person name="Dong X."/>
            <person name="Armstrong S.D."/>
            <person name="Xia D."/>
            <person name="Makepeace B.L."/>
            <person name="Darby A.C."/>
            <person name="Kadowaki T."/>
        </authorList>
    </citation>
    <scope>NUCLEOTIDE SEQUENCE [LARGE SCALE GENOMIC DNA]</scope>
    <source>
        <strain evidence="5">Wuxi-XJTLU</strain>
    </source>
</reference>
<keyword evidence="4" id="KW-0732">Signal</keyword>
<feature type="compositionally biased region" description="Polar residues" evidence="3">
    <location>
        <begin position="142"/>
        <end position="161"/>
    </location>
</feature>
<dbReference type="EMBL" id="MNPL01006511">
    <property type="protein sequence ID" value="OQR75337.1"/>
    <property type="molecule type" value="Genomic_DNA"/>
</dbReference>
<dbReference type="InParanoid" id="A0A1V9XPC5"/>
<evidence type="ECO:0000313" key="5">
    <source>
        <dbReference type="EMBL" id="OQR75337.1"/>
    </source>
</evidence>
<dbReference type="OrthoDB" id="6630685at2759"/>